<evidence type="ECO:0000313" key="2">
    <source>
        <dbReference type="Proteomes" id="UP001393056"/>
    </source>
</evidence>
<dbReference type="Proteomes" id="UP001393056">
    <property type="component" value="Unassembled WGS sequence"/>
</dbReference>
<keyword evidence="2" id="KW-1185">Reference proteome</keyword>
<comment type="caution">
    <text evidence="1">The sequence shown here is derived from an EMBL/GenBank/DDBJ whole genome shotgun (WGS) entry which is preliminary data.</text>
</comment>
<evidence type="ECO:0008006" key="3">
    <source>
        <dbReference type="Google" id="ProtNLM"/>
    </source>
</evidence>
<protein>
    <recommendedName>
        <fullName evidence="3">Lipocalin-like domain-containing protein</fullName>
    </recommendedName>
</protein>
<name>A0ABU9I337_9FLAO</name>
<evidence type="ECO:0000313" key="1">
    <source>
        <dbReference type="EMBL" id="MEL1246826.1"/>
    </source>
</evidence>
<gene>
    <name evidence="1" type="ORF">AAEO58_02110</name>
</gene>
<reference evidence="1 2" key="1">
    <citation type="submission" date="2024-04" db="EMBL/GenBank/DDBJ databases">
        <title>Flavobacterium sp. DGU41 16S ribosomal RNA gene Genome sequencing and assembly.</title>
        <authorList>
            <person name="Park S."/>
        </authorList>
    </citation>
    <scope>NUCLEOTIDE SEQUENCE [LARGE SCALE GENOMIC DNA]</scope>
    <source>
        <strain evidence="1 2">DGU41</strain>
    </source>
</reference>
<dbReference type="RefSeq" id="WP_341681512.1">
    <property type="nucleotide sequence ID" value="NZ_JBBYHT010000001.1"/>
</dbReference>
<sequence length="147" mass="17260">MKTNPMKTIFTILILISNLTLFSQVDKVIGDYQSSVRTKKGDLIEWKLTLNENGTFFFQYYSNDKFQVPSEKNIYGKGTWTMENNVISFFSDKQKDIDEKNTLDFTNSKARFITKPTKNKTDQIIITRLQFLKSDIFWMAKTEILKI</sequence>
<accession>A0ABU9I337</accession>
<proteinExistence type="predicted"/>
<dbReference type="EMBL" id="JBBYHT010000001">
    <property type="protein sequence ID" value="MEL1246826.1"/>
    <property type="molecule type" value="Genomic_DNA"/>
</dbReference>
<organism evidence="1 2">
    <name type="scientific">Flavobacterium helocola</name>
    <dbReference type="NCBI Taxonomy" id="3139139"/>
    <lineage>
        <taxon>Bacteria</taxon>
        <taxon>Pseudomonadati</taxon>
        <taxon>Bacteroidota</taxon>
        <taxon>Flavobacteriia</taxon>
        <taxon>Flavobacteriales</taxon>
        <taxon>Flavobacteriaceae</taxon>
        <taxon>Flavobacterium</taxon>
    </lineage>
</organism>